<organism evidence="2 3">
    <name type="scientific">Cellulomonas chengniuliangii</name>
    <dbReference type="NCBI Taxonomy" id="2968084"/>
    <lineage>
        <taxon>Bacteria</taxon>
        <taxon>Bacillati</taxon>
        <taxon>Actinomycetota</taxon>
        <taxon>Actinomycetes</taxon>
        <taxon>Micrococcales</taxon>
        <taxon>Cellulomonadaceae</taxon>
        <taxon>Cellulomonas</taxon>
    </lineage>
</organism>
<dbReference type="PANTHER" id="PTHR38030">
    <property type="entry name" value="PROTOPORPHYRINOGEN IX DEHYDROGENASE [MENAQUINONE]"/>
    <property type="match status" value="1"/>
</dbReference>
<gene>
    <name evidence="2" type="ORF">NP064_07405</name>
</gene>
<dbReference type="Gene3D" id="3.40.50.360">
    <property type="match status" value="1"/>
</dbReference>
<dbReference type="Proteomes" id="UP001316189">
    <property type="component" value="Chromosome"/>
</dbReference>
<accession>A0ABY5L4C2</accession>
<keyword evidence="3" id="KW-1185">Reference proteome</keyword>
<feature type="domain" description="Flavodoxin" evidence="1">
    <location>
        <begin position="4"/>
        <end position="144"/>
    </location>
</feature>
<dbReference type="InterPro" id="IPR029039">
    <property type="entry name" value="Flavoprotein-like_sf"/>
</dbReference>
<dbReference type="SUPFAM" id="SSF52218">
    <property type="entry name" value="Flavoproteins"/>
    <property type="match status" value="1"/>
</dbReference>
<reference evidence="2 3" key="1">
    <citation type="submission" date="2022-07" db="EMBL/GenBank/DDBJ databases">
        <title>Novel species in genus cellulomonas.</title>
        <authorList>
            <person name="Ye L."/>
        </authorList>
    </citation>
    <scope>NUCLEOTIDE SEQUENCE [LARGE SCALE GENOMIC DNA]</scope>
    <source>
        <strain evidence="3">zg-Y338</strain>
    </source>
</reference>
<protein>
    <submittedName>
        <fullName evidence="2">Flavodoxin domain-containing protein</fullName>
    </submittedName>
</protein>
<name>A0ABY5L4C2_9CELL</name>
<proteinExistence type="predicted"/>
<dbReference type="InterPro" id="IPR026816">
    <property type="entry name" value="Flavodoxin_dom"/>
</dbReference>
<evidence type="ECO:0000259" key="1">
    <source>
        <dbReference type="Pfam" id="PF12724"/>
    </source>
</evidence>
<sequence length="176" mass="18751">MTILVAYATTYGATGGIAEHIARELTAAGHDAEARPAAAVKDVSGCSAVVVGGAVFAGRWHRDARAFVRRHHDALRARPVWLFSSGPLGTATHDKDGNDLVEASRPLDLAKHEQLTGARGSTVFFGALDPSRLNRAGRLMMRVPAAREVMIEGDFRDWPAIGAWARSIADELAPAS</sequence>
<evidence type="ECO:0000313" key="2">
    <source>
        <dbReference type="EMBL" id="UUI76698.1"/>
    </source>
</evidence>
<dbReference type="EMBL" id="CP101988">
    <property type="protein sequence ID" value="UUI76698.1"/>
    <property type="molecule type" value="Genomic_DNA"/>
</dbReference>
<evidence type="ECO:0000313" key="3">
    <source>
        <dbReference type="Proteomes" id="UP001316189"/>
    </source>
</evidence>
<dbReference type="RefSeq" id="WP_227568987.1">
    <property type="nucleotide sequence ID" value="NZ_CP101988.1"/>
</dbReference>
<dbReference type="Pfam" id="PF12724">
    <property type="entry name" value="Flavodoxin_5"/>
    <property type="match status" value="1"/>
</dbReference>
<dbReference type="PANTHER" id="PTHR38030:SF2">
    <property type="entry name" value="PROTOPORPHYRINOGEN IX DEHYDROGENASE [QUINONE]"/>
    <property type="match status" value="1"/>
</dbReference>
<dbReference type="InterPro" id="IPR052200">
    <property type="entry name" value="Protoporphyrinogen_IX_DH"/>
</dbReference>